<accession>B6GVQ2</accession>
<evidence type="ECO:0000313" key="2">
    <source>
        <dbReference type="Proteomes" id="UP000000724"/>
    </source>
</evidence>
<dbReference type="AlphaFoldDB" id="B6GVQ2"/>
<dbReference type="HOGENOM" id="CLU_2197794_0_0_1"/>
<name>B6GVQ2_PENRW</name>
<keyword evidence="2" id="KW-1185">Reference proteome</keyword>
<dbReference type="EMBL" id="AM920418">
    <property type="protein sequence ID" value="CAP78965.1"/>
    <property type="molecule type" value="Genomic_DNA"/>
</dbReference>
<proteinExistence type="predicted"/>
<gene>
    <name evidence="1" type="ORF">Pc03g00030</name>
    <name evidence="1" type="ORF">PCH_Pc03g00030</name>
</gene>
<sequence length="108" mass="11348">MALLLGKTHGDSTKVVSKWYSTGLPCLNPPVSKPAARDIVKVVHKPLAISLYVMAVCHRILPARAYFSCGYNYVGCGTPQSVTGSSLVIDVTAAGVHVQPGLSNDLPA</sequence>
<dbReference type="VEuPathDB" id="FungiDB:PCH_Pc03g00030"/>
<reference evidence="1 2" key="1">
    <citation type="journal article" date="2008" name="Nat. Biotechnol.">
        <title>Genome sequencing and analysis of the filamentous fungus Penicillium chrysogenum.</title>
        <authorList>
            <person name="van den Berg M.A."/>
            <person name="Albang R."/>
            <person name="Albermann K."/>
            <person name="Badger J.H."/>
            <person name="Daran J.-M."/>
            <person name="Driessen A.J.M."/>
            <person name="Garcia-Estrada C."/>
            <person name="Fedorova N.D."/>
            <person name="Harris D.M."/>
            <person name="Heijne W.H.M."/>
            <person name="Joardar V.S."/>
            <person name="Kiel J.A.K.W."/>
            <person name="Kovalchuk A."/>
            <person name="Martin J.F."/>
            <person name="Nierman W.C."/>
            <person name="Nijland J.G."/>
            <person name="Pronk J.T."/>
            <person name="Roubos J.A."/>
            <person name="van der Klei I.J."/>
            <person name="van Peij N.N.M.E."/>
            <person name="Veenhuis M."/>
            <person name="von Doehren H."/>
            <person name="Wagner C."/>
            <person name="Wortman J.R."/>
            <person name="Bovenberg R.A.L."/>
        </authorList>
    </citation>
    <scope>NUCLEOTIDE SEQUENCE [LARGE SCALE GENOMIC DNA]</scope>
    <source>
        <strain evidence="2">ATCC 28089 / DSM 1075 / NRRL 1951 / Wisconsin 54-1255</strain>
    </source>
</reference>
<organism evidence="1 2">
    <name type="scientific">Penicillium rubens (strain ATCC 28089 / DSM 1075 / NRRL 1951 / Wisconsin 54-1255)</name>
    <name type="common">Penicillium chrysogenum</name>
    <dbReference type="NCBI Taxonomy" id="500485"/>
    <lineage>
        <taxon>Eukaryota</taxon>
        <taxon>Fungi</taxon>
        <taxon>Dikarya</taxon>
        <taxon>Ascomycota</taxon>
        <taxon>Pezizomycotina</taxon>
        <taxon>Eurotiomycetes</taxon>
        <taxon>Eurotiomycetidae</taxon>
        <taxon>Eurotiales</taxon>
        <taxon>Aspergillaceae</taxon>
        <taxon>Penicillium</taxon>
        <taxon>Penicillium chrysogenum species complex</taxon>
    </lineage>
</organism>
<dbReference type="Proteomes" id="UP000000724">
    <property type="component" value="Contig Pc00c03"/>
</dbReference>
<evidence type="ECO:0000313" key="1">
    <source>
        <dbReference type="EMBL" id="CAP78965.1"/>
    </source>
</evidence>
<protein>
    <submittedName>
        <fullName evidence="1">Uncharacterized protein</fullName>
    </submittedName>
</protein>